<feature type="region of interest" description="Disordered" evidence="1">
    <location>
        <begin position="1"/>
        <end position="73"/>
    </location>
</feature>
<evidence type="ECO:0000259" key="2">
    <source>
        <dbReference type="Pfam" id="PF13577"/>
    </source>
</evidence>
<dbReference type="InterPro" id="IPR032710">
    <property type="entry name" value="NTF2-like_dom_sf"/>
</dbReference>
<dbReference type="Gene3D" id="3.10.450.50">
    <property type="match status" value="1"/>
</dbReference>
<dbReference type="EMBL" id="CP031320">
    <property type="protein sequence ID" value="AXK32469.1"/>
    <property type="molecule type" value="Genomic_DNA"/>
</dbReference>
<feature type="compositionally biased region" description="Basic residues" evidence="1">
    <location>
        <begin position="29"/>
        <end position="45"/>
    </location>
</feature>
<organism evidence="3 4">
    <name type="scientific">Streptomyces armeniacus</name>
    <dbReference type="NCBI Taxonomy" id="83291"/>
    <lineage>
        <taxon>Bacteria</taxon>
        <taxon>Bacillati</taxon>
        <taxon>Actinomycetota</taxon>
        <taxon>Actinomycetes</taxon>
        <taxon>Kitasatosporales</taxon>
        <taxon>Streptomycetaceae</taxon>
        <taxon>Streptomyces</taxon>
    </lineage>
</organism>
<dbReference type="Pfam" id="PF13577">
    <property type="entry name" value="SnoaL_4"/>
    <property type="match status" value="1"/>
</dbReference>
<dbReference type="KEGG" id="sarm:DVA86_07180"/>
<protein>
    <submittedName>
        <fullName evidence="3">Nuclear transport factor 2 family protein</fullName>
    </submittedName>
</protein>
<reference evidence="3 4" key="1">
    <citation type="submission" date="2018-07" db="EMBL/GenBank/DDBJ databases">
        <title>Draft genome of the type strain Streptomyces armeniacus ATCC 15676.</title>
        <authorList>
            <person name="Labana P."/>
            <person name="Gosse J.T."/>
            <person name="Boddy C.N."/>
        </authorList>
    </citation>
    <scope>NUCLEOTIDE SEQUENCE [LARGE SCALE GENOMIC DNA]</scope>
    <source>
        <strain evidence="3 4">ATCC 15676</strain>
    </source>
</reference>
<feature type="domain" description="SnoaL-like" evidence="2">
    <location>
        <begin position="80"/>
        <end position="197"/>
    </location>
</feature>
<feature type="compositionally biased region" description="Low complexity" evidence="1">
    <location>
        <begin position="18"/>
        <end position="28"/>
    </location>
</feature>
<evidence type="ECO:0000313" key="3">
    <source>
        <dbReference type="EMBL" id="AXK32469.1"/>
    </source>
</evidence>
<dbReference type="AlphaFoldDB" id="A0A345XLF3"/>
<evidence type="ECO:0000313" key="4">
    <source>
        <dbReference type="Proteomes" id="UP000254425"/>
    </source>
</evidence>
<dbReference type="CDD" id="cd00531">
    <property type="entry name" value="NTF2_like"/>
    <property type="match status" value="1"/>
</dbReference>
<dbReference type="SUPFAM" id="SSF54427">
    <property type="entry name" value="NTF2-like"/>
    <property type="match status" value="1"/>
</dbReference>
<accession>A0A345XLF3</accession>
<keyword evidence="4" id="KW-1185">Reference proteome</keyword>
<gene>
    <name evidence="3" type="ORF">DVA86_07180</name>
</gene>
<dbReference type="Proteomes" id="UP000254425">
    <property type="component" value="Chromosome"/>
</dbReference>
<dbReference type="NCBIfam" id="TIGR02246">
    <property type="entry name" value="SgcJ/EcaC family oxidoreductase"/>
    <property type="match status" value="1"/>
</dbReference>
<feature type="compositionally biased region" description="Pro residues" evidence="1">
    <location>
        <begin position="1"/>
        <end position="10"/>
    </location>
</feature>
<proteinExistence type="predicted"/>
<sequence>MARGLPPPPRSPRHAAPDRAPGAGPRSGRGLHARRRTRGHGAQRLRHPEPLSRAGPRVVPPPVRAHPRSVPLISDDPAGRLEIRELTARFTDAVNRRAPEDLAGLFAEDGEWHVPGVPVAAGREAIAALLRKLLGNFAHLVQLTHSGHADVSGDTATATWYLTENAVDADGNAFAFTGVYTDELVRTPEGWRFARRTFAFLQRGTPGGTSRHYAHPRSAADG</sequence>
<evidence type="ECO:0000256" key="1">
    <source>
        <dbReference type="SAM" id="MobiDB-lite"/>
    </source>
</evidence>
<dbReference type="InterPro" id="IPR011944">
    <property type="entry name" value="Steroid_delta5-4_isomerase"/>
</dbReference>
<dbReference type="InterPro" id="IPR037401">
    <property type="entry name" value="SnoaL-like"/>
</dbReference>
<name>A0A345XLF3_9ACTN</name>